<dbReference type="PANTHER" id="PTHR14758:SF1">
    <property type="entry name" value="CENTROSOME-ASSOCIATED FAM110 C-TERMINAL DOMAIN-CONTAINING PROTEIN"/>
    <property type="match status" value="1"/>
</dbReference>
<dbReference type="Proteomes" id="UP001142055">
    <property type="component" value="Chromosome 2"/>
</dbReference>
<keyword evidence="5" id="KW-1185">Reference proteome</keyword>
<accession>A0A9Q0MA35</accession>
<dbReference type="InterPro" id="IPR025741">
    <property type="entry name" value="FAM110_C"/>
</dbReference>
<gene>
    <name evidence="4" type="ORF">RDWZM_006314</name>
</gene>
<feature type="compositionally biased region" description="Low complexity" evidence="2">
    <location>
        <begin position="101"/>
        <end position="113"/>
    </location>
</feature>
<evidence type="ECO:0000256" key="2">
    <source>
        <dbReference type="SAM" id="MobiDB-lite"/>
    </source>
</evidence>
<feature type="region of interest" description="Disordered" evidence="2">
    <location>
        <begin position="311"/>
        <end position="338"/>
    </location>
</feature>
<dbReference type="PANTHER" id="PTHR14758">
    <property type="entry name" value="AGAP005440-PA"/>
    <property type="match status" value="1"/>
</dbReference>
<evidence type="ECO:0000259" key="3">
    <source>
        <dbReference type="Pfam" id="PF14160"/>
    </source>
</evidence>
<feature type="compositionally biased region" description="Polar residues" evidence="2">
    <location>
        <begin position="329"/>
        <end position="338"/>
    </location>
</feature>
<organism evidence="4 5">
    <name type="scientific">Blomia tropicalis</name>
    <name type="common">Mite</name>
    <dbReference type="NCBI Taxonomy" id="40697"/>
    <lineage>
        <taxon>Eukaryota</taxon>
        <taxon>Metazoa</taxon>
        <taxon>Ecdysozoa</taxon>
        <taxon>Arthropoda</taxon>
        <taxon>Chelicerata</taxon>
        <taxon>Arachnida</taxon>
        <taxon>Acari</taxon>
        <taxon>Acariformes</taxon>
        <taxon>Sarcoptiformes</taxon>
        <taxon>Astigmata</taxon>
        <taxon>Glycyphagoidea</taxon>
        <taxon>Echimyopodidae</taxon>
        <taxon>Blomia</taxon>
    </lineage>
</organism>
<protein>
    <recommendedName>
        <fullName evidence="3">Centrosome-associated FAM110 C-terminal domain-containing protein</fullName>
    </recommendedName>
</protein>
<proteinExistence type="inferred from homology"/>
<feature type="domain" description="Centrosome-associated FAM110 C-terminal" evidence="3">
    <location>
        <begin position="380"/>
        <end position="459"/>
    </location>
</feature>
<sequence length="474" mass="52018">MSELDASAARNGELDVLNVSIKQLSDAAMAESVITRFTAVIRRKSASERLAESRCKYIRNNSIVNDDEASVGGSIVSGGLTDYCETDEMDNVSRARSNRATPTSSHTTTTSSSCLSPILDHIGSPTNTMDDKYSNQLVPNLVERINCQLSKTNKKRISPKNSDSSIANHGMSNLEIQLRELITDNDTNTDVADEQMLLSQNVPSQIEPQEDLKESEHLYRAELKYITSSSTSSLSSMYSEPDEIDLQQSPISEIKPTLVAPPGGQQSSHYTNVVRSKSDISQLKNKSQKLNNSNQFRECFGEHIDRLFGSLSLESGSDPNRKSIRKSSDSSNVQNYTTSSLSHDSLDMIKPIASQVVPFGLLSQQKVSVAAKSSSTNELSSLESSHLSTGVTADQIYKNSLNHSKSTSKLTFENLIRHQQTLASSRSCHNLVVATLNNGTSVVERNARIIKWLFNCRKAMNQQAQHSTSVNACV</sequence>
<dbReference type="EMBL" id="JAPWDV010000002">
    <property type="protein sequence ID" value="KAJ6220502.1"/>
    <property type="molecule type" value="Genomic_DNA"/>
</dbReference>
<dbReference type="InterPro" id="IPR025740">
    <property type="entry name" value="FAM110"/>
</dbReference>
<comment type="similarity">
    <text evidence="1">Belongs to the FAM110 family.</text>
</comment>
<reference evidence="4" key="1">
    <citation type="submission" date="2022-12" db="EMBL/GenBank/DDBJ databases">
        <title>Genome assemblies of Blomia tropicalis.</title>
        <authorList>
            <person name="Cui Y."/>
        </authorList>
    </citation>
    <scope>NUCLEOTIDE SEQUENCE</scope>
    <source>
        <tissue evidence="4">Adult mites</tissue>
    </source>
</reference>
<evidence type="ECO:0000256" key="1">
    <source>
        <dbReference type="ARBA" id="ARBA00010576"/>
    </source>
</evidence>
<dbReference type="AlphaFoldDB" id="A0A9Q0MA35"/>
<feature type="region of interest" description="Disordered" evidence="2">
    <location>
        <begin position="92"/>
        <end position="113"/>
    </location>
</feature>
<evidence type="ECO:0000313" key="5">
    <source>
        <dbReference type="Proteomes" id="UP001142055"/>
    </source>
</evidence>
<dbReference type="Pfam" id="PF14160">
    <property type="entry name" value="FAM110_C"/>
    <property type="match status" value="1"/>
</dbReference>
<comment type="caution">
    <text evidence="4">The sequence shown here is derived from an EMBL/GenBank/DDBJ whole genome shotgun (WGS) entry which is preliminary data.</text>
</comment>
<evidence type="ECO:0000313" key="4">
    <source>
        <dbReference type="EMBL" id="KAJ6220502.1"/>
    </source>
</evidence>
<name>A0A9Q0MA35_BLOTA</name>